<dbReference type="AlphaFoldDB" id="A0A4R2LDG8"/>
<dbReference type="EMBL" id="SLWY01000004">
    <property type="protein sequence ID" value="TCO82642.1"/>
    <property type="molecule type" value="Genomic_DNA"/>
</dbReference>
<proteinExistence type="predicted"/>
<dbReference type="RefSeq" id="WP_132539091.1">
    <property type="nucleotide sequence ID" value="NZ_SLWY01000004.1"/>
</dbReference>
<dbReference type="Proteomes" id="UP000295765">
    <property type="component" value="Unassembled WGS sequence"/>
</dbReference>
<keyword evidence="2" id="KW-1185">Reference proteome</keyword>
<dbReference type="OrthoDB" id="6025396at2"/>
<organism evidence="1 2">
    <name type="scientific">Plasticicumulans lactativorans</name>
    <dbReference type="NCBI Taxonomy" id="1133106"/>
    <lineage>
        <taxon>Bacteria</taxon>
        <taxon>Pseudomonadati</taxon>
        <taxon>Pseudomonadota</taxon>
        <taxon>Gammaproteobacteria</taxon>
        <taxon>Candidatus Competibacteraceae</taxon>
        <taxon>Plasticicumulans</taxon>
    </lineage>
</organism>
<protein>
    <submittedName>
        <fullName evidence="1">Uncharacterized protein</fullName>
    </submittedName>
</protein>
<evidence type="ECO:0000313" key="2">
    <source>
        <dbReference type="Proteomes" id="UP000295765"/>
    </source>
</evidence>
<accession>A0A4R2LDG8</accession>
<gene>
    <name evidence="1" type="ORF">EV699_10434</name>
</gene>
<comment type="caution">
    <text evidence="1">The sequence shown here is derived from an EMBL/GenBank/DDBJ whole genome shotgun (WGS) entry which is preliminary data.</text>
</comment>
<evidence type="ECO:0000313" key="1">
    <source>
        <dbReference type="EMBL" id="TCO82642.1"/>
    </source>
</evidence>
<sequence length="94" mass="10778">MSNSSHDSGLATVLLERLEQQRLPRALKLKERVDQGEVLAPYDIAFLAEVFADARDVMPLVNKNPQYQDLVARVMHLYKEITEKALENEQNRKA</sequence>
<name>A0A4R2LDG8_9GAMM</name>
<reference evidence="1 2" key="1">
    <citation type="submission" date="2019-03" db="EMBL/GenBank/DDBJ databases">
        <title>Genomic Encyclopedia of Type Strains, Phase IV (KMG-IV): sequencing the most valuable type-strain genomes for metagenomic binning, comparative biology and taxonomic classification.</title>
        <authorList>
            <person name="Goeker M."/>
        </authorList>
    </citation>
    <scope>NUCLEOTIDE SEQUENCE [LARGE SCALE GENOMIC DNA]</scope>
    <source>
        <strain evidence="1 2">DSM 25287</strain>
    </source>
</reference>